<dbReference type="STRING" id="596151.DesfrDRAFT_2322"/>
<gene>
    <name evidence="1" type="ORF">DesfrDRAFT_2322</name>
</gene>
<comment type="caution">
    <text evidence="1">The sequence shown here is derived from an EMBL/GenBank/DDBJ whole genome shotgun (WGS) entry which is preliminary data.</text>
</comment>
<accession>E1JXH3</accession>
<evidence type="ECO:0000313" key="1">
    <source>
        <dbReference type="EMBL" id="EFL50950.1"/>
    </source>
</evidence>
<evidence type="ECO:0000313" key="2">
    <source>
        <dbReference type="Proteomes" id="UP000006250"/>
    </source>
</evidence>
<proteinExistence type="predicted"/>
<protein>
    <submittedName>
        <fullName evidence="1">Uncharacterized protein</fullName>
    </submittedName>
</protein>
<name>E1JXH3_SOLFR</name>
<dbReference type="OrthoDB" id="5455393at2"/>
<dbReference type="RefSeq" id="WP_005994029.1">
    <property type="nucleotide sequence ID" value="NZ_AECZ01000014.1"/>
</dbReference>
<reference evidence="1 2" key="1">
    <citation type="submission" date="2010-08" db="EMBL/GenBank/DDBJ databases">
        <title>The draft genome of Desulfovibrio fructosovorans JJ.</title>
        <authorList>
            <consortium name="US DOE Joint Genome Institute (JGI-PGF)"/>
            <person name="Lucas S."/>
            <person name="Copeland A."/>
            <person name="Lapidus A."/>
            <person name="Cheng J.-F."/>
            <person name="Bruce D."/>
            <person name="Goodwin L."/>
            <person name="Pitluck S."/>
            <person name="Land M.L."/>
            <person name="Hauser L."/>
            <person name="Chang Y.-J."/>
            <person name="Jeffries C."/>
            <person name="Wall J.D."/>
            <person name="Stahl D.A."/>
            <person name="Arkin A.P."/>
            <person name="Dehal P."/>
            <person name="Stolyar S.M."/>
            <person name="Hazen T.C."/>
            <person name="Woyke T.J."/>
        </authorList>
    </citation>
    <scope>NUCLEOTIDE SEQUENCE [LARGE SCALE GENOMIC DNA]</scope>
    <source>
        <strain evidence="1 2">JJ</strain>
    </source>
</reference>
<sequence>MQDAPCRLLGEIRYPEEYSFERVGEIESEAGEVLAGAVAGMDVARLEVTPGPESLRFEVACEECSAEDGAAVSEALLELAGDGPLGRLVVVRGVEEPISVFYFSGEKLDEITLEQP</sequence>
<keyword evidence="2" id="KW-1185">Reference proteome</keyword>
<organism evidence="1 2">
    <name type="scientific">Solidesulfovibrio fructosivorans JJ]</name>
    <dbReference type="NCBI Taxonomy" id="596151"/>
    <lineage>
        <taxon>Bacteria</taxon>
        <taxon>Pseudomonadati</taxon>
        <taxon>Thermodesulfobacteriota</taxon>
        <taxon>Desulfovibrionia</taxon>
        <taxon>Desulfovibrionales</taxon>
        <taxon>Desulfovibrionaceae</taxon>
        <taxon>Solidesulfovibrio</taxon>
    </lineage>
</organism>
<dbReference type="eggNOG" id="ENOG50317XS">
    <property type="taxonomic scope" value="Bacteria"/>
</dbReference>
<dbReference type="AlphaFoldDB" id="E1JXH3"/>
<dbReference type="Proteomes" id="UP000006250">
    <property type="component" value="Unassembled WGS sequence"/>
</dbReference>
<dbReference type="EMBL" id="AECZ01000014">
    <property type="protein sequence ID" value="EFL50950.1"/>
    <property type="molecule type" value="Genomic_DNA"/>
</dbReference>